<gene>
    <name evidence="2" type="ORF">MELLADRAFT_93478</name>
</gene>
<dbReference type="EMBL" id="GL883094">
    <property type="protein sequence ID" value="EGG10488.1"/>
    <property type="molecule type" value="Genomic_DNA"/>
</dbReference>
<feature type="transmembrane region" description="Helical" evidence="1">
    <location>
        <begin position="20"/>
        <end position="40"/>
    </location>
</feature>
<proteinExistence type="predicted"/>
<evidence type="ECO:0000256" key="1">
    <source>
        <dbReference type="SAM" id="Phobius"/>
    </source>
</evidence>
<dbReference type="RefSeq" id="XP_007405958.1">
    <property type="nucleotide sequence ID" value="XM_007405896.1"/>
</dbReference>
<evidence type="ECO:0000313" key="2">
    <source>
        <dbReference type="EMBL" id="EGG10488.1"/>
    </source>
</evidence>
<accession>F4RAJ1</accession>
<dbReference type="AlphaFoldDB" id="F4RAJ1"/>
<keyword evidence="3" id="KW-1185">Reference proteome</keyword>
<reference evidence="3" key="1">
    <citation type="journal article" date="2011" name="Proc. Natl. Acad. Sci. U.S.A.">
        <title>Obligate biotrophy features unraveled by the genomic analysis of rust fungi.</title>
        <authorList>
            <person name="Duplessis S."/>
            <person name="Cuomo C.A."/>
            <person name="Lin Y.-C."/>
            <person name="Aerts A."/>
            <person name="Tisserant E."/>
            <person name="Veneault-Fourrey C."/>
            <person name="Joly D.L."/>
            <person name="Hacquard S."/>
            <person name="Amselem J."/>
            <person name="Cantarel B.L."/>
            <person name="Chiu R."/>
            <person name="Coutinho P.M."/>
            <person name="Feau N."/>
            <person name="Field M."/>
            <person name="Frey P."/>
            <person name="Gelhaye E."/>
            <person name="Goldberg J."/>
            <person name="Grabherr M.G."/>
            <person name="Kodira C.D."/>
            <person name="Kohler A."/>
            <person name="Kuees U."/>
            <person name="Lindquist E.A."/>
            <person name="Lucas S.M."/>
            <person name="Mago R."/>
            <person name="Mauceli E."/>
            <person name="Morin E."/>
            <person name="Murat C."/>
            <person name="Pangilinan J.L."/>
            <person name="Park R."/>
            <person name="Pearson M."/>
            <person name="Quesneville H."/>
            <person name="Rouhier N."/>
            <person name="Sakthikumar S."/>
            <person name="Salamov A.A."/>
            <person name="Schmutz J."/>
            <person name="Selles B."/>
            <person name="Shapiro H."/>
            <person name="Tanguay P."/>
            <person name="Tuskan G.A."/>
            <person name="Henrissat B."/>
            <person name="Van de Peer Y."/>
            <person name="Rouze P."/>
            <person name="Ellis J.G."/>
            <person name="Dodds P.N."/>
            <person name="Schein J.E."/>
            <person name="Zhong S."/>
            <person name="Hamelin R.C."/>
            <person name="Grigoriev I.V."/>
            <person name="Szabo L.J."/>
            <person name="Martin F."/>
        </authorList>
    </citation>
    <scope>NUCLEOTIDE SEQUENCE [LARGE SCALE GENOMIC DNA]</scope>
    <source>
        <strain evidence="3">98AG31 / pathotype 3-4-7</strain>
    </source>
</reference>
<protein>
    <submittedName>
        <fullName evidence="2">Uncharacterized protein</fullName>
    </submittedName>
</protein>
<sequence>MYPVNLTIDEEYKLKSLDLSYLFILICSNIGASIIGCSWARMTFAACVRQMHTYFESRCSAYRQRQQQQQH</sequence>
<dbReference type="HOGENOM" id="CLU_2740550_0_0_1"/>
<keyword evidence="1" id="KW-1133">Transmembrane helix</keyword>
<dbReference type="InParanoid" id="F4RAJ1"/>
<dbReference type="GeneID" id="18936583"/>
<name>F4RAJ1_MELLP</name>
<organism evidence="3">
    <name type="scientific">Melampsora larici-populina (strain 98AG31 / pathotype 3-4-7)</name>
    <name type="common">Poplar leaf rust fungus</name>
    <dbReference type="NCBI Taxonomy" id="747676"/>
    <lineage>
        <taxon>Eukaryota</taxon>
        <taxon>Fungi</taxon>
        <taxon>Dikarya</taxon>
        <taxon>Basidiomycota</taxon>
        <taxon>Pucciniomycotina</taxon>
        <taxon>Pucciniomycetes</taxon>
        <taxon>Pucciniales</taxon>
        <taxon>Melampsoraceae</taxon>
        <taxon>Melampsora</taxon>
    </lineage>
</organism>
<dbReference type="VEuPathDB" id="FungiDB:MELLADRAFT_93478"/>
<dbReference type="Proteomes" id="UP000001072">
    <property type="component" value="Unassembled WGS sequence"/>
</dbReference>
<keyword evidence="1" id="KW-0812">Transmembrane</keyword>
<dbReference type="KEGG" id="mlr:MELLADRAFT_93478"/>
<evidence type="ECO:0000313" key="3">
    <source>
        <dbReference type="Proteomes" id="UP000001072"/>
    </source>
</evidence>
<keyword evidence="1" id="KW-0472">Membrane</keyword>